<dbReference type="SMART" id="SM01252">
    <property type="entry name" value="KilA-N"/>
    <property type="match status" value="1"/>
</dbReference>
<evidence type="ECO:0000313" key="2">
    <source>
        <dbReference type="EMBL" id="EAY27243.1"/>
    </source>
</evidence>
<protein>
    <submittedName>
        <fullName evidence="2">KilA-N domain family</fullName>
    </submittedName>
</protein>
<dbReference type="SUPFAM" id="SSF54616">
    <property type="entry name" value="DNA-binding domain of Mlu1-box binding protein MBP1"/>
    <property type="match status" value="1"/>
</dbReference>
<dbReference type="Pfam" id="PF04383">
    <property type="entry name" value="KilA-N"/>
    <property type="match status" value="1"/>
</dbReference>
<dbReference type="GO" id="GO:0003677">
    <property type="term" value="F:DNA binding"/>
    <property type="evidence" value="ECO:0007669"/>
    <property type="project" value="InterPro"/>
</dbReference>
<dbReference type="InterPro" id="IPR017880">
    <property type="entry name" value="KilA_N"/>
</dbReference>
<dbReference type="InterPro" id="IPR036887">
    <property type="entry name" value="HTH_APSES_sf"/>
</dbReference>
<accession>A1ZQT8</accession>
<reference evidence="2 3" key="1">
    <citation type="submission" date="2007-01" db="EMBL/GenBank/DDBJ databases">
        <authorList>
            <person name="Haygood M."/>
            <person name="Podell S."/>
            <person name="Anderson C."/>
            <person name="Hopkinson B."/>
            <person name="Roe K."/>
            <person name="Barbeau K."/>
            <person name="Gaasterland T."/>
            <person name="Ferriera S."/>
            <person name="Johnson J."/>
            <person name="Kravitz S."/>
            <person name="Beeson K."/>
            <person name="Sutton G."/>
            <person name="Rogers Y.-H."/>
            <person name="Friedman R."/>
            <person name="Frazier M."/>
            <person name="Venter J.C."/>
        </authorList>
    </citation>
    <scope>NUCLEOTIDE SEQUENCE [LARGE SCALE GENOMIC DNA]</scope>
    <source>
        <strain evidence="2 3">ATCC 23134</strain>
    </source>
</reference>
<evidence type="ECO:0000313" key="3">
    <source>
        <dbReference type="Proteomes" id="UP000004095"/>
    </source>
</evidence>
<feature type="domain" description="KilA-N" evidence="1">
    <location>
        <begin position="3"/>
        <end position="115"/>
    </location>
</feature>
<organism evidence="2 3">
    <name type="scientific">Microscilla marina ATCC 23134</name>
    <dbReference type="NCBI Taxonomy" id="313606"/>
    <lineage>
        <taxon>Bacteria</taxon>
        <taxon>Pseudomonadati</taxon>
        <taxon>Bacteroidota</taxon>
        <taxon>Cytophagia</taxon>
        <taxon>Cytophagales</taxon>
        <taxon>Microscillaceae</taxon>
        <taxon>Microscilla</taxon>
    </lineage>
</organism>
<evidence type="ECO:0000259" key="1">
    <source>
        <dbReference type="PROSITE" id="PS51301"/>
    </source>
</evidence>
<gene>
    <name evidence="2" type="ORF">M23134_06553</name>
</gene>
<dbReference type="EMBL" id="AAWS01000025">
    <property type="protein sequence ID" value="EAY27243.1"/>
    <property type="molecule type" value="Genomic_DNA"/>
</dbReference>
<dbReference type="RefSeq" id="WP_002699919.1">
    <property type="nucleotide sequence ID" value="NZ_AAWS01000025.1"/>
</dbReference>
<proteinExistence type="predicted"/>
<dbReference type="OrthoDB" id="9810290at2"/>
<keyword evidence="3" id="KW-1185">Reference proteome</keyword>
<name>A1ZQT8_MICM2</name>
<dbReference type="Proteomes" id="UP000004095">
    <property type="component" value="Unassembled WGS sequence"/>
</dbReference>
<comment type="caution">
    <text evidence="2">The sequence shown here is derived from an EMBL/GenBank/DDBJ whole genome shotgun (WGS) entry which is preliminary data.</text>
</comment>
<dbReference type="AlphaFoldDB" id="A1ZQT8"/>
<dbReference type="PROSITE" id="PS51301">
    <property type="entry name" value="KILA_N"/>
    <property type="match status" value="1"/>
</dbReference>
<dbReference type="InterPro" id="IPR018004">
    <property type="entry name" value="KilA/APSES_HTH"/>
</dbReference>
<sequence>MDNQLQKTYLGKDIVFTPDGWINATQTIKALGEKRLDGFINSKYFNEYLNAYCNFYDVSREDVVKVVVGGNVKNIASRNYVSDQGTYIHPDFVVLFARWINPKFAVWCDAIIKQILAGRVEIRHKGLQQEMQKDFEKLEEKYDKLFEELRLYQRPDENKDTPEL</sequence>